<proteinExistence type="predicted"/>
<protein>
    <submittedName>
        <fullName evidence="1">Udp-glucuronosyl udp-glucosyltransferase</fullName>
    </submittedName>
</protein>
<dbReference type="Proteomes" id="UP000805649">
    <property type="component" value="Unassembled WGS sequence"/>
</dbReference>
<organism evidence="1 2">
    <name type="scientific">Colletotrichum truncatum</name>
    <name type="common">Anthracnose fungus</name>
    <name type="synonym">Colletotrichum capsici</name>
    <dbReference type="NCBI Taxonomy" id="5467"/>
    <lineage>
        <taxon>Eukaryota</taxon>
        <taxon>Fungi</taxon>
        <taxon>Dikarya</taxon>
        <taxon>Ascomycota</taxon>
        <taxon>Pezizomycotina</taxon>
        <taxon>Sordariomycetes</taxon>
        <taxon>Hypocreomycetidae</taxon>
        <taxon>Glomerellales</taxon>
        <taxon>Glomerellaceae</taxon>
        <taxon>Colletotrichum</taxon>
        <taxon>Colletotrichum truncatum species complex</taxon>
    </lineage>
</organism>
<comment type="caution">
    <text evidence="1">The sequence shown here is derived from an EMBL/GenBank/DDBJ whole genome shotgun (WGS) entry which is preliminary data.</text>
</comment>
<evidence type="ECO:0000313" key="2">
    <source>
        <dbReference type="Proteomes" id="UP000805649"/>
    </source>
</evidence>
<accession>A0ACC3Z7U5</accession>
<sequence>MTVSTSRESLAEAVEAISDHVVDNGSNNRPYLLFAAGGAAGHTNPLLQIAAEMIRRGFEATFIAGTDFHLQIKELGIEHVPIPMMMTPELDEIRSKIPAGVPRLMWDLSEVFIKPIPGLFRIIMDTLEKIRQKRPFQQVVIVHETFFMGLAPMMYGAPLPKGYSTRPPVVDINVTPVVITSIDTAPFGPGLPPDSTYSGRSRNKLLNEMFFSPIGPFGNAAQQYTDVMKSLGATEAFRPTLFETWQTSYDVTLQLCSPSLEYPRSDHPSVIKYAGCLPPKPIKSNYQYPPWWGDITGRKKKIVGVTQGTVAVDYKDLIIPTLQGLSHRDDIIVVGILGVKEAKLPEEVEIPANARIIDYLPYDALLPNADVWVLNAGYGGFLHGIANGVPMVLGGDTEDKPEVSMRGEWAGVAYNLRTGQPTPEQVAEGVEHVLANAHYKTRVMEIKRENEELKAFDVIEKHILG</sequence>
<gene>
    <name evidence="1" type="ORF">CTRU02_206705</name>
</gene>
<name>A0ACC3Z7U5_COLTU</name>
<reference evidence="1 2" key="1">
    <citation type="journal article" date="2020" name="Phytopathology">
        <title>Genome Sequence Resources of Colletotrichum truncatum, C. plurivorum, C. musicola, and C. sojae: Four Species Pathogenic to Soybean (Glycine max).</title>
        <authorList>
            <person name="Rogerio F."/>
            <person name="Boufleur T.R."/>
            <person name="Ciampi-Guillardi M."/>
            <person name="Sukno S.A."/>
            <person name="Thon M.R."/>
            <person name="Massola Junior N.S."/>
            <person name="Baroncelli R."/>
        </authorList>
    </citation>
    <scope>NUCLEOTIDE SEQUENCE [LARGE SCALE GENOMIC DNA]</scope>
    <source>
        <strain evidence="1 2">CMES1059</strain>
    </source>
</reference>
<evidence type="ECO:0000313" key="1">
    <source>
        <dbReference type="EMBL" id="KAL0940095.1"/>
    </source>
</evidence>
<dbReference type="EMBL" id="VUJX02000003">
    <property type="protein sequence ID" value="KAL0940095.1"/>
    <property type="molecule type" value="Genomic_DNA"/>
</dbReference>
<keyword evidence="2" id="KW-1185">Reference proteome</keyword>